<evidence type="ECO:0000313" key="3">
    <source>
        <dbReference type="Proteomes" id="UP000591941"/>
    </source>
</evidence>
<dbReference type="InterPro" id="IPR052200">
    <property type="entry name" value="Protoporphyrinogen_IX_DH"/>
</dbReference>
<dbReference type="GO" id="GO:0010181">
    <property type="term" value="F:FMN binding"/>
    <property type="evidence" value="ECO:0007669"/>
    <property type="project" value="InterPro"/>
</dbReference>
<dbReference type="RefSeq" id="WP_024048215.1">
    <property type="nucleotide sequence ID" value="NZ_CABWNB010000003.1"/>
</dbReference>
<feature type="domain" description="Flavodoxin-like" evidence="1">
    <location>
        <begin position="5"/>
        <end position="162"/>
    </location>
</feature>
<sequence>MSKYLIVYSSRTGNTRRMAEAFYEAAPKGSRLAEIREGVDPAEFDAVFVGFWVDKGMPNAQARDYLASLQNTEVVLFATLGADPTSEHAQTSLQKAADLLADNCRVSGALAFRGAIDPKLIEAMRKHAKPNSYHTPEQMRRSVEESAGHPNEADFAKARTYMEKFAAARG</sequence>
<comment type="caution">
    <text evidence="2">The sequence shown here is derived from an EMBL/GenBank/DDBJ whole genome shotgun (WGS) entry which is preliminary data.</text>
</comment>
<organism evidence="2 3">
    <name type="scientific">Negativicoccus succinicivorans</name>
    <dbReference type="NCBI Taxonomy" id="620903"/>
    <lineage>
        <taxon>Bacteria</taxon>
        <taxon>Bacillati</taxon>
        <taxon>Bacillota</taxon>
        <taxon>Negativicutes</taxon>
        <taxon>Veillonellales</taxon>
        <taxon>Veillonellaceae</taxon>
        <taxon>Negativicoccus</taxon>
    </lineage>
</organism>
<protein>
    <submittedName>
        <fullName evidence="2">Flavodoxin</fullName>
    </submittedName>
</protein>
<dbReference type="SUPFAM" id="SSF52218">
    <property type="entry name" value="Flavoproteins"/>
    <property type="match status" value="1"/>
</dbReference>
<gene>
    <name evidence="2" type="ORF">HNR45_000467</name>
</gene>
<dbReference type="Gene3D" id="3.40.50.360">
    <property type="match status" value="1"/>
</dbReference>
<dbReference type="Proteomes" id="UP000591941">
    <property type="component" value="Unassembled WGS sequence"/>
</dbReference>
<reference evidence="2 3" key="1">
    <citation type="submission" date="2020-08" db="EMBL/GenBank/DDBJ databases">
        <title>Genomic Encyclopedia of Type Strains, Phase IV (KMG-IV): sequencing the most valuable type-strain genomes for metagenomic binning, comparative biology and taxonomic classification.</title>
        <authorList>
            <person name="Goeker M."/>
        </authorList>
    </citation>
    <scope>NUCLEOTIDE SEQUENCE [LARGE SCALE GENOMIC DNA]</scope>
    <source>
        <strain evidence="2 3">DSM 21255</strain>
    </source>
</reference>
<dbReference type="PANTHER" id="PTHR38030:SF2">
    <property type="entry name" value="PROTOPORPHYRINOGEN IX DEHYDROGENASE [QUINONE]"/>
    <property type="match status" value="1"/>
</dbReference>
<evidence type="ECO:0000313" key="2">
    <source>
        <dbReference type="EMBL" id="MBB6477437.1"/>
    </source>
</evidence>
<dbReference type="PANTHER" id="PTHR38030">
    <property type="entry name" value="PROTOPORPHYRINOGEN IX DEHYDROGENASE [MENAQUINONE]"/>
    <property type="match status" value="1"/>
</dbReference>
<dbReference type="OrthoDB" id="307208at2"/>
<keyword evidence="3" id="KW-1185">Reference proteome</keyword>
<name>A0A841R2U1_9FIRM</name>
<dbReference type="GO" id="GO:0070819">
    <property type="term" value="F:menaquinone-dependent protoporphyrinogen oxidase activity"/>
    <property type="evidence" value="ECO:0007669"/>
    <property type="project" value="TreeGrafter"/>
</dbReference>
<dbReference type="AlphaFoldDB" id="A0A841R2U1"/>
<dbReference type="GO" id="GO:0006783">
    <property type="term" value="P:heme biosynthetic process"/>
    <property type="evidence" value="ECO:0007669"/>
    <property type="project" value="TreeGrafter"/>
</dbReference>
<dbReference type="EMBL" id="JACHHI010000002">
    <property type="protein sequence ID" value="MBB6477437.1"/>
    <property type="molecule type" value="Genomic_DNA"/>
</dbReference>
<dbReference type="InterPro" id="IPR008254">
    <property type="entry name" value="Flavodoxin/NO_synth"/>
</dbReference>
<dbReference type="GeneID" id="93485745"/>
<proteinExistence type="predicted"/>
<accession>A0A841R2U1</accession>
<dbReference type="GO" id="GO:0016651">
    <property type="term" value="F:oxidoreductase activity, acting on NAD(P)H"/>
    <property type="evidence" value="ECO:0007669"/>
    <property type="project" value="UniProtKB-ARBA"/>
</dbReference>
<dbReference type="InterPro" id="IPR029039">
    <property type="entry name" value="Flavoprotein-like_sf"/>
</dbReference>
<dbReference type="Pfam" id="PF12641">
    <property type="entry name" value="Flavodoxin_3"/>
    <property type="match status" value="1"/>
</dbReference>
<evidence type="ECO:0000259" key="1">
    <source>
        <dbReference type="Pfam" id="PF12641"/>
    </source>
</evidence>